<feature type="compositionally biased region" description="Basic and acidic residues" evidence="8">
    <location>
        <begin position="509"/>
        <end position="532"/>
    </location>
</feature>
<feature type="compositionally biased region" description="Pro residues" evidence="8">
    <location>
        <begin position="138"/>
        <end position="148"/>
    </location>
</feature>
<proteinExistence type="predicted"/>
<keyword evidence="4 7" id="KW-0175">Coiled coil</keyword>
<dbReference type="PROSITE" id="PS50003">
    <property type="entry name" value="PH_DOMAIN"/>
    <property type="match status" value="1"/>
</dbReference>
<evidence type="ECO:0000313" key="10">
    <source>
        <dbReference type="EMBL" id="PNJ08322.1"/>
    </source>
</evidence>
<feature type="non-terminal residue" evidence="10">
    <location>
        <position position="706"/>
    </location>
</feature>
<keyword evidence="3" id="KW-0597">Phosphoprotein</keyword>
<feature type="compositionally biased region" description="Basic and acidic residues" evidence="8">
    <location>
        <begin position="125"/>
        <end position="135"/>
    </location>
</feature>
<dbReference type="Pfam" id="PF00169">
    <property type="entry name" value="PH"/>
    <property type="match status" value="1"/>
</dbReference>
<reference evidence="10" key="1">
    <citation type="submission" date="2017-12" db="EMBL/GenBank/DDBJ databases">
        <title>High-resolution comparative analysis of great ape genomes.</title>
        <authorList>
            <person name="Pollen A."/>
            <person name="Hastie A."/>
            <person name="Hormozdiari F."/>
            <person name="Dougherty M."/>
            <person name="Liu R."/>
            <person name="Chaisson M."/>
            <person name="Hoppe E."/>
            <person name="Hill C."/>
            <person name="Pang A."/>
            <person name="Hillier L."/>
            <person name="Baker C."/>
            <person name="Armstrong J."/>
            <person name="Shendure J."/>
            <person name="Paten B."/>
            <person name="Wilson R."/>
            <person name="Chao H."/>
            <person name="Schneider V."/>
            <person name="Ventura M."/>
            <person name="Kronenberg Z."/>
            <person name="Murali S."/>
            <person name="Gordon D."/>
            <person name="Cantsilieris S."/>
            <person name="Munson K."/>
            <person name="Nelson B."/>
            <person name="Raja A."/>
            <person name="Underwood J."/>
            <person name="Diekhans M."/>
            <person name="Fiddes I."/>
            <person name="Haussler D."/>
            <person name="Eichler E."/>
        </authorList>
    </citation>
    <scope>NUCLEOTIDE SEQUENCE [LARGE SCALE GENOMIC DNA]</scope>
    <source>
        <strain evidence="10">Susie</strain>
    </source>
</reference>
<feature type="compositionally biased region" description="Polar residues" evidence="8">
    <location>
        <begin position="322"/>
        <end position="331"/>
    </location>
</feature>
<keyword evidence="6" id="KW-0206">Cytoskeleton</keyword>
<dbReference type="InterPro" id="IPR011993">
    <property type="entry name" value="PH-like_dom_sf"/>
</dbReference>
<evidence type="ECO:0000256" key="4">
    <source>
        <dbReference type="ARBA" id="ARBA00023054"/>
    </source>
</evidence>
<dbReference type="Gene3D" id="2.30.29.30">
    <property type="entry name" value="Pleckstrin-homology domain (PH domain)/Phosphotyrosine-binding domain (PTB)"/>
    <property type="match status" value="1"/>
</dbReference>
<feature type="region of interest" description="Disordered" evidence="8">
    <location>
        <begin position="287"/>
        <end position="357"/>
    </location>
</feature>
<dbReference type="SMART" id="SM00233">
    <property type="entry name" value="PH"/>
    <property type="match status" value="1"/>
</dbReference>
<evidence type="ECO:0000256" key="8">
    <source>
        <dbReference type="SAM" id="MobiDB-lite"/>
    </source>
</evidence>
<dbReference type="AlphaFoldDB" id="A0A2J8RII2"/>
<dbReference type="FunFam" id="2.30.29.30:FF:000133">
    <property type="entry name" value="myosin phosphatase Rho-interacting protein isoform X1"/>
    <property type="match status" value="1"/>
</dbReference>
<sequence length="706" mass="79436">MLMVYPRTNKQNQKKKRKVEPPTPQEPGPAKVAVTSSSSSSSSIPSAEKVPTTKSTLWQEEMRTKDQPDGSSLSPAQSPSQSQPPAASSLREPGLESKEEESSMSSDRVDCGRKVRVESGYFSLEKTKQDLKAEEQQLPPPLSPPSPSTPNHRYSCPESPSRELGGPLPSPGPQLPHRMVCSISLGSLDVASQPPAYVDSGSTRGRGTERLGSAFAFKASRQYATLADVPKAIRISHREAFQVERRRLERRTRARSPGREEVARLFGNERRRSQVIEKFEALDIEKAEHMETNAVGPSPSSDTRQGRSEKRAFPRKRDFTSEAPQLLSQTPRLPPCLHTEEPSHWTGGPRSPPSRVPTEGGLWAAPTRPDLLNFKKGWLTKQYEDGQWKKHWFVLADQSLRYYRDSVAEEAADLDGEIDLSTCYDVTEYPVQRNYGFQIHTKEGEFTLSAMTSGIRRNWIQTIMKHVHPTTAPDVTSSLPEEKNKSSSSFETCPRPTEKQEAEPGEPDPEQKRSRARERRREGRSKTFDWAEFRPIQQALAQERVGGAGPADTHEPLRPEAEPGELERERARRREERRKRFGMLDATDGPGTEDAALRMEVDRSPGLPVSDLKTHNVHVEIEQRWHQVETTPLREEKQVPIAPVHLSSEDGSDRLSTNELTSLLEKELEQSQKEASDLLEQNRLLQDQLRVALGREQSAREGYVLQ</sequence>
<feature type="compositionally biased region" description="Basic and acidic residues" evidence="8">
    <location>
        <begin position="93"/>
        <end position="117"/>
    </location>
</feature>
<dbReference type="InterPro" id="IPR001849">
    <property type="entry name" value="PH_domain"/>
</dbReference>
<keyword evidence="2" id="KW-0963">Cytoplasm</keyword>
<feature type="compositionally biased region" description="Low complexity" evidence="8">
    <location>
        <begin position="71"/>
        <end position="90"/>
    </location>
</feature>
<comment type="caution">
    <text evidence="10">The sequence shown here is derived from an EMBL/GenBank/DDBJ whole genome shotgun (WGS) entry which is preliminary data.</text>
</comment>
<dbReference type="SUPFAM" id="SSF50729">
    <property type="entry name" value="PH domain-like"/>
    <property type="match status" value="1"/>
</dbReference>
<evidence type="ECO:0000256" key="6">
    <source>
        <dbReference type="ARBA" id="ARBA00023212"/>
    </source>
</evidence>
<feature type="region of interest" description="Disordered" evidence="8">
    <location>
        <begin position="1"/>
        <end position="178"/>
    </location>
</feature>
<evidence type="ECO:0000256" key="1">
    <source>
        <dbReference type="ARBA" id="ARBA00004245"/>
    </source>
</evidence>
<gene>
    <name evidence="10" type="ORF">CR201_G0050776</name>
</gene>
<dbReference type="InterPro" id="IPR039597">
    <property type="entry name" value="M-RIP_PH"/>
</dbReference>
<feature type="region of interest" description="Disordered" evidence="8">
    <location>
        <begin position="470"/>
        <end position="592"/>
    </location>
</feature>
<protein>
    <submittedName>
        <fullName evidence="10">MPRIP isoform 14</fullName>
    </submittedName>
</protein>
<evidence type="ECO:0000256" key="7">
    <source>
        <dbReference type="SAM" id="Coils"/>
    </source>
</evidence>
<dbReference type="PANTHER" id="PTHR17271:SF9">
    <property type="entry name" value="MYOSIN PHOSPHATASE RHO-INTERACTING PROTEIN"/>
    <property type="match status" value="1"/>
</dbReference>
<feature type="domain" description="PH" evidence="9">
    <location>
        <begin position="372"/>
        <end position="468"/>
    </location>
</feature>
<keyword evidence="5" id="KW-0009">Actin-binding</keyword>
<feature type="compositionally biased region" description="Basic and acidic residues" evidence="8">
    <location>
        <begin position="552"/>
        <end position="574"/>
    </location>
</feature>
<dbReference type="CDD" id="cd13275">
    <property type="entry name" value="PH_M-RIP"/>
    <property type="match status" value="1"/>
</dbReference>
<evidence type="ECO:0000256" key="5">
    <source>
        <dbReference type="ARBA" id="ARBA00023203"/>
    </source>
</evidence>
<dbReference type="PANTHER" id="PTHR17271">
    <property type="entry name" value="PLECKSTRIN HOMOLOGY PH DOMAIN-CONTAINING PROTEIN"/>
    <property type="match status" value="1"/>
</dbReference>
<feature type="coiled-coil region" evidence="7">
    <location>
        <begin position="661"/>
        <end position="688"/>
    </location>
</feature>
<name>A0A2J8RII2_PONAB</name>
<comment type="subcellular location">
    <subcellularLocation>
        <location evidence="1">Cytoplasm</location>
        <location evidence="1">Cytoskeleton</location>
    </subcellularLocation>
</comment>
<dbReference type="EMBL" id="NDHI03003690">
    <property type="protein sequence ID" value="PNJ08322.1"/>
    <property type="molecule type" value="Genomic_DNA"/>
</dbReference>
<dbReference type="GO" id="GO:0015629">
    <property type="term" value="C:actin cytoskeleton"/>
    <property type="evidence" value="ECO:0007669"/>
    <property type="project" value="UniProtKB-ARBA"/>
</dbReference>
<evidence type="ECO:0000256" key="3">
    <source>
        <dbReference type="ARBA" id="ARBA00022553"/>
    </source>
</evidence>
<dbReference type="InterPro" id="IPR052223">
    <property type="entry name" value="Actin_Cytoskeleton_Reg"/>
</dbReference>
<evidence type="ECO:0000256" key="2">
    <source>
        <dbReference type="ARBA" id="ARBA00022490"/>
    </source>
</evidence>
<feature type="compositionally biased region" description="Basic and acidic residues" evidence="8">
    <location>
        <begin position="304"/>
        <end position="320"/>
    </location>
</feature>
<accession>A0A2J8RII2</accession>
<organism evidence="10">
    <name type="scientific">Pongo abelii</name>
    <name type="common">Sumatran orangutan</name>
    <name type="synonym">Pongo pygmaeus abelii</name>
    <dbReference type="NCBI Taxonomy" id="9601"/>
    <lineage>
        <taxon>Eukaryota</taxon>
        <taxon>Metazoa</taxon>
        <taxon>Chordata</taxon>
        <taxon>Craniata</taxon>
        <taxon>Vertebrata</taxon>
        <taxon>Euteleostomi</taxon>
        <taxon>Mammalia</taxon>
        <taxon>Eutheria</taxon>
        <taxon>Euarchontoglires</taxon>
        <taxon>Primates</taxon>
        <taxon>Haplorrhini</taxon>
        <taxon>Catarrhini</taxon>
        <taxon>Hominidae</taxon>
        <taxon>Pongo</taxon>
    </lineage>
</organism>
<evidence type="ECO:0000259" key="9">
    <source>
        <dbReference type="PROSITE" id="PS50003"/>
    </source>
</evidence>
<dbReference type="GO" id="GO:0051015">
    <property type="term" value="F:actin filament binding"/>
    <property type="evidence" value="ECO:0007669"/>
    <property type="project" value="TreeGrafter"/>
</dbReference>